<name>A0ABX0I242_9BURK</name>
<keyword evidence="13" id="KW-1185">Reference proteome</keyword>
<evidence type="ECO:0000256" key="8">
    <source>
        <dbReference type="ARBA" id="ARBA00023136"/>
    </source>
</evidence>
<dbReference type="CDD" id="cd07398">
    <property type="entry name" value="MPP_YbbF-LpxH"/>
    <property type="match status" value="1"/>
</dbReference>
<feature type="binding site" evidence="10">
    <location>
        <position position="63"/>
    </location>
    <ligand>
        <name>Mn(2+)</name>
        <dbReference type="ChEBI" id="CHEBI:29035"/>
        <label>2</label>
    </ligand>
</feature>
<protein>
    <recommendedName>
        <fullName evidence="10">UDP-2,3-diacylglucosamine hydrolase</fullName>
        <ecNumber evidence="10">3.6.1.54</ecNumber>
    </recommendedName>
    <alternativeName>
        <fullName evidence="10">UDP-2,3-diacylglucosamine diphosphatase</fullName>
    </alternativeName>
</protein>
<accession>A0ABX0I242</accession>
<gene>
    <name evidence="10" type="primary">lpxH</name>
    <name evidence="12" type="ORF">G7087_14760</name>
</gene>
<keyword evidence="8 10" id="KW-0472">Membrane</keyword>
<keyword evidence="7 10" id="KW-0443">Lipid metabolism</keyword>
<dbReference type="InterPro" id="IPR043461">
    <property type="entry name" value="LpxH-like"/>
</dbReference>
<organism evidence="12 13">
    <name type="scientific">Rubrivivax benzoatilyticus</name>
    <dbReference type="NCBI Taxonomy" id="316997"/>
    <lineage>
        <taxon>Bacteria</taxon>
        <taxon>Pseudomonadati</taxon>
        <taxon>Pseudomonadota</taxon>
        <taxon>Betaproteobacteria</taxon>
        <taxon>Burkholderiales</taxon>
        <taxon>Sphaerotilaceae</taxon>
        <taxon>Rubrivivax</taxon>
    </lineage>
</organism>
<keyword evidence="4 10" id="KW-0441">Lipid A biosynthesis</keyword>
<evidence type="ECO:0000313" key="12">
    <source>
        <dbReference type="EMBL" id="NHK99645.1"/>
    </source>
</evidence>
<dbReference type="EC" id="3.6.1.54" evidence="10"/>
<feature type="binding site" evidence="10">
    <location>
        <position position="136"/>
    </location>
    <ligand>
        <name>Mn(2+)</name>
        <dbReference type="ChEBI" id="CHEBI:29035"/>
        <label>2</label>
    </ligand>
</feature>
<dbReference type="PANTHER" id="PTHR34990">
    <property type="entry name" value="UDP-2,3-DIACYLGLUCOSAMINE HYDROLASE-RELATED"/>
    <property type="match status" value="1"/>
</dbReference>
<feature type="binding site" evidence="10">
    <location>
        <position position="144"/>
    </location>
    <ligand>
        <name>substrate</name>
    </ligand>
</feature>
<dbReference type="InterPro" id="IPR029052">
    <property type="entry name" value="Metallo-depent_PP-like"/>
</dbReference>
<feature type="binding site" evidence="10">
    <location>
        <position position="218"/>
    </location>
    <ligand>
        <name>Mn(2+)</name>
        <dbReference type="ChEBI" id="CHEBI:29035"/>
        <label>1</label>
    </ligand>
</feature>
<keyword evidence="5 10" id="KW-0479">Metal-binding</keyword>
<evidence type="ECO:0000256" key="5">
    <source>
        <dbReference type="ARBA" id="ARBA00022723"/>
    </source>
</evidence>
<dbReference type="EMBL" id="JAAOCD010000007">
    <property type="protein sequence ID" value="NHK99645.1"/>
    <property type="molecule type" value="Genomic_DNA"/>
</dbReference>
<feature type="binding site" evidence="10">
    <location>
        <begin position="101"/>
        <end position="102"/>
    </location>
    <ligand>
        <name>substrate</name>
    </ligand>
</feature>
<comment type="catalytic activity">
    <reaction evidence="10">
        <text>UDP-2-N,3-O-bis[(3R)-3-hydroxytetradecanoyl]-alpha-D-glucosamine + H2O = 2-N,3-O-bis[(3R)-3-hydroxytetradecanoyl]-alpha-D-glucosaminyl 1-phosphate + UMP + 2 H(+)</text>
        <dbReference type="Rhea" id="RHEA:25213"/>
        <dbReference type="ChEBI" id="CHEBI:15377"/>
        <dbReference type="ChEBI" id="CHEBI:15378"/>
        <dbReference type="ChEBI" id="CHEBI:57865"/>
        <dbReference type="ChEBI" id="CHEBI:57957"/>
        <dbReference type="ChEBI" id="CHEBI:78847"/>
        <dbReference type="EC" id="3.6.1.54"/>
    </reaction>
</comment>
<evidence type="ECO:0000256" key="1">
    <source>
        <dbReference type="ARBA" id="ARBA00022475"/>
    </source>
</evidence>
<dbReference type="Pfam" id="PF00149">
    <property type="entry name" value="Metallophos"/>
    <property type="match status" value="1"/>
</dbReference>
<feature type="binding site" evidence="10">
    <location>
        <position position="32"/>
    </location>
    <ligand>
        <name>Mn(2+)</name>
        <dbReference type="ChEBI" id="CHEBI:29035"/>
        <label>1</label>
    </ligand>
</feature>
<comment type="caution">
    <text evidence="10">Lacks conserved residue(s) required for the propagation of feature annotation.</text>
</comment>
<dbReference type="InterPro" id="IPR004843">
    <property type="entry name" value="Calcineurin-like_PHP"/>
</dbReference>
<dbReference type="InterPro" id="IPR010138">
    <property type="entry name" value="UDP-diacylglucosamine_Hdrlase"/>
</dbReference>
<dbReference type="Gene3D" id="3.60.21.10">
    <property type="match status" value="1"/>
</dbReference>
<reference evidence="12 13" key="1">
    <citation type="submission" date="2020-03" db="EMBL/GenBank/DDBJ databases">
        <title>Rubrivivax benzoatilyticus JA2 (sequenced after 10 years sub-culturing).</title>
        <authorList>
            <person name="Gupta D."/>
            <person name="Chintalapati S."/>
            <person name="Chintalapati V.R."/>
        </authorList>
    </citation>
    <scope>NUCLEOTIDE SEQUENCE [LARGE SCALE GENOMIC DNA]</scope>
    <source>
        <strain evidence="12 13">JA2-Mal</strain>
    </source>
</reference>
<feature type="binding site" evidence="10">
    <location>
        <position position="182"/>
    </location>
    <ligand>
        <name>substrate</name>
    </ligand>
</feature>
<feature type="binding site" evidence="10">
    <location>
        <position position="216"/>
    </location>
    <ligand>
        <name>Mn(2+)</name>
        <dbReference type="ChEBI" id="CHEBI:29035"/>
        <label>2</label>
    </ligand>
</feature>
<feature type="domain" description="Calcineurin-like phosphoesterase" evidence="11">
    <location>
        <begin position="26"/>
        <end position="220"/>
    </location>
</feature>
<feature type="binding site" evidence="10">
    <location>
        <position position="216"/>
    </location>
    <ligand>
        <name>substrate</name>
    </ligand>
</feature>
<comment type="similarity">
    <text evidence="10">Belongs to the LpxH family.</text>
</comment>
<comment type="subcellular location">
    <subcellularLocation>
        <location evidence="10">Cell inner membrane</location>
        <topology evidence="10">Peripheral membrane protein</topology>
        <orientation evidence="10">Cytoplasmic side</orientation>
    </subcellularLocation>
</comment>
<evidence type="ECO:0000256" key="6">
    <source>
        <dbReference type="ARBA" id="ARBA00022801"/>
    </source>
</evidence>
<feature type="binding site" evidence="10">
    <location>
        <position position="63"/>
    </location>
    <ligand>
        <name>Mn(2+)</name>
        <dbReference type="ChEBI" id="CHEBI:29035"/>
        <label>1</label>
    </ligand>
</feature>
<comment type="function">
    <text evidence="10">Hydrolyzes the pyrophosphate bond of UDP-2,3-diacylglucosamine to yield 2,3-diacylglucosamine 1-phosphate (lipid X) and UMP by catalyzing the attack of water at the alpha-P atom. Involved in the biosynthesis of lipid A, a phosphorylated glycolipid that anchors the lipopolysaccharide to the outer membrane of the cell.</text>
</comment>
<proteinExistence type="inferred from homology"/>
<keyword evidence="1 10" id="KW-1003">Cell membrane</keyword>
<comment type="pathway">
    <text evidence="10">Glycolipid biosynthesis; lipid IV(A) biosynthesis; lipid IV(A) from (3R)-3-hydroxytetradecanoyl-[acyl-carrier-protein] and UDP-N-acetyl-alpha-D-glucosamine: step 4/6.</text>
</comment>
<dbReference type="PANTHER" id="PTHR34990:SF1">
    <property type="entry name" value="UDP-2,3-DIACYLGLUCOSAMINE HYDROLASE"/>
    <property type="match status" value="1"/>
</dbReference>
<dbReference type="NCBIfam" id="NF003743">
    <property type="entry name" value="PRK05340.1"/>
    <property type="match status" value="1"/>
</dbReference>
<evidence type="ECO:0000313" key="13">
    <source>
        <dbReference type="Proteomes" id="UP000802098"/>
    </source>
</evidence>
<keyword evidence="9 10" id="KW-0464">Manganese</keyword>
<dbReference type="RefSeq" id="WP_009857302.1">
    <property type="nucleotide sequence ID" value="NZ_JAAOCD010000007.1"/>
</dbReference>
<keyword evidence="2 10" id="KW-0444">Lipid biosynthesis</keyword>
<dbReference type="Proteomes" id="UP000802098">
    <property type="component" value="Unassembled WGS sequence"/>
</dbReference>
<evidence type="ECO:0000256" key="9">
    <source>
        <dbReference type="ARBA" id="ARBA00023211"/>
    </source>
</evidence>
<keyword evidence="6 10" id="KW-0378">Hydrolase</keyword>
<keyword evidence="3 10" id="KW-0997">Cell inner membrane</keyword>
<evidence type="ECO:0000256" key="4">
    <source>
        <dbReference type="ARBA" id="ARBA00022556"/>
    </source>
</evidence>
<evidence type="ECO:0000256" key="7">
    <source>
        <dbReference type="ARBA" id="ARBA00023098"/>
    </source>
</evidence>
<dbReference type="HAMAP" id="MF_00575">
    <property type="entry name" value="LpxH"/>
    <property type="match status" value="1"/>
</dbReference>
<evidence type="ECO:0000259" key="11">
    <source>
        <dbReference type="Pfam" id="PF00149"/>
    </source>
</evidence>
<sequence>MSDGSAEGVAALPAFFEFEAPREWRTIDLISDIHLAPSLPRTVEAWRAHLLHTPADAVFILGDLFETWVGDDVRQRPFEAGCADVLAEAASRRGIAFMAGNRDFLVGARLLRETGVMGLADPTLLDAWGRRVLLMHGDALCLQDRDYLAFRALVRDERWQRDFLSRPLDERLAIAADIRRRSEARQDDASRHADVDAATAVAWMHAVGAAELVHGHTHRPGSETLAPGYRRHVLTDWDLDDARAPRAEVLRLTRDGFQRVPPATAAGA</sequence>
<dbReference type="SUPFAM" id="SSF56300">
    <property type="entry name" value="Metallo-dependent phosphatases"/>
    <property type="match status" value="1"/>
</dbReference>
<evidence type="ECO:0000256" key="10">
    <source>
        <dbReference type="HAMAP-Rule" id="MF_00575"/>
    </source>
</evidence>
<comment type="cofactor">
    <cofactor evidence="10">
        <name>Mn(2+)</name>
        <dbReference type="ChEBI" id="CHEBI:29035"/>
    </cofactor>
    <text evidence="10">Binds 2 Mn(2+) ions per subunit in a binuclear metal center.</text>
</comment>
<feature type="binding site" evidence="10">
    <location>
        <position position="101"/>
    </location>
    <ligand>
        <name>Mn(2+)</name>
        <dbReference type="ChEBI" id="CHEBI:29035"/>
        <label>2</label>
    </ligand>
</feature>
<evidence type="ECO:0000256" key="2">
    <source>
        <dbReference type="ARBA" id="ARBA00022516"/>
    </source>
</evidence>
<evidence type="ECO:0000256" key="3">
    <source>
        <dbReference type="ARBA" id="ARBA00022519"/>
    </source>
</evidence>
<dbReference type="GO" id="GO:0016787">
    <property type="term" value="F:hydrolase activity"/>
    <property type="evidence" value="ECO:0007669"/>
    <property type="project" value="UniProtKB-KW"/>
</dbReference>
<feature type="binding site" evidence="10">
    <location>
        <position position="34"/>
    </location>
    <ligand>
        <name>Mn(2+)</name>
        <dbReference type="ChEBI" id="CHEBI:29035"/>
        <label>1</label>
    </ligand>
</feature>
<comment type="caution">
    <text evidence="12">The sequence shown here is derived from an EMBL/GenBank/DDBJ whole genome shotgun (WGS) entry which is preliminary data.</text>
</comment>